<comment type="function">
    <text evidence="1 8">NDH-1 shuttles electrons from NADH, via FMN and iron-sulfur (Fe-S) centers, to quinones in the respiratory chain. The immediate electron acceptor for the enzyme in this species is believed to be ubiquinone. Couples the redox reaction to proton translocation (for every two electrons transferred, four hydrogen ions are translocated across the cytoplasmic membrane), and thus conserves the redox energy in a proton gradient.</text>
</comment>
<evidence type="ECO:0000256" key="2">
    <source>
        <dbReference type="ARBA" id="ARBA00005769"/>
    </source>
</evidence>
<dbReference type="InterPro" id="IPR029014">
    <property type="entry name" value="NiFe-Hase_large"/>
</dbReference>
<accession>A0A2W5PJ07</accession>
<evidence type="ECO:0000256" key="9">
    <source>
        <dbReference type="RuleBase" id="RU003685"/>
    </source>
</evidence>
<dbReference type="GO" id="GO:0048038">
    <property type="term" value="F:quinone binding"/>
    <property type="evidence" value="ECO:0007669"/>
    <property type="project" value="UniProtKB-KW"/>
</dbReference>
<comment type="catalytic activity">
    <reaction evidence="8">
        <text>a quinone + NADH + 5 H(+)(in) = a quinol + NAD(+) + 4 H(+)(out)</text>
        <dbReference type="Rhea" id="RHEA:57888"/>
        <dbReference type="ChEBI" id="CHEBI:15378"/>
        <dbReference type="ChEBI" id="CHEBI:24646"/>
        <dbReference type="ChEBI" id="CHEBI:57540"/>
        <dbReference type="ChEBI" id="CHEBI:57945"/>
        <dbReference type="ChEBI" id="CHEBI:132124"/>
    </reaction>
</comment>
<evidence type="ECO:0000256" key="5">
    <source>
        <dbReference type="ARBA" id="ARBA00022967"/>
    </source>
</evidence>
<evidence type="ECO:0000256" key="6">
    <source>
        <dbReference type="ARBA" id="ARBA00023027"/>
    </source>
</evidence>
<dbReference type="EMBL" id="QFQI01000001">
    <property type="protein sequence ID" value="PZQ62755.1"/>
    <property type="molecule type" value="Genomic_DNA"/>
</dbReference>
<name>A0A2W5PJ07_9SPHN</name>
<comment type="similarity">
    <text evidence="2 8 9">Belongs to the complex I 49 kDa subunit family.</text>
</comment>
<dbReference type="Gene3D" id="1.10.645.10">
    <property type="entry name" value="Cytochrome-c3 Hydrogenase, chain B"/>
    <property type="match status" value="1"/>
</dbReference>
<keyword evidence="7 8" id="KW-0830">Ubiquinone</keyword>
<evidence type="ECO:0000313" key="11">
    <source>
        <dbReference type="EMBL" id="PZQ62755.1"/>
    </source>
</evidence>
<evidence type="ECO:0000256" key="7">
    <source>
        <dbReference type="ARBA" id="ARBA00023075"/>
    </source>
</evidence>
<dbReference type="PROSITE" id="PS00535">
    <property type="entry name" value="COMPLEX1_49K"/>
    <property type="match status" value="1"/>
</dbReference>
<dbReference type="FunFam" id="1.10.645.10:FF:000005">
    <property type="entry name" value="NADH-quinone oxidoreductase subunit D"/>
    <property type="match status" value="1"/>
</dbReference>
<keyword evidence="8" id="KW-0472">Membrane</keyword>
<reference evidence="11 12" key="1">
    <citation type="submission" date="2017-08" db="EMBL/GenBank/DDBJ databases">
        <title>Infants hospitalized years apart are colonized by the same room-sourced microbial strains.</title>
        <authorList>
            <person name="Brooks B."/>
            <person name="Olm M.R."/>
            <person name="Firek B.A."/>
            <person name="Baker R."/>
            <person name="Thomas B.C."/>
            <person name="Morowitz M.J."/>
            <person name="Banfield J.F."/>
        </authorList>
    </citation>
    <scope>NUCLEOTIDE SEQUENCE [LARGE SCALE GENOMIC DNA]</scope>
    <source>
        <strain evidence="11">S2_005_001_R1_22</strain>
    </source>
</reference>
<organism evidence="11 12">
    <name type="scientific">Sphingomonas taxi</name>
    <dbReference type="NCBI Taxonomy" id="1549858"/>
    <lineage>
        <taxon>Bacteria</taxon>
        <taxon>Pseudomonadati</taxon>
        <taxon>Pseudomonadota</taxon>
        <taxon>Alphaproteobacteria</taxon>
        <taxon>Sphingomonadales</taxon>
        <taxon>Sphingomonadaceae</taxon>
        <taxon>Sphingomonas</taxon>
    </lineage>
</organism>
<keyword evidence="11" id="KW-0560">Oxidoreductase</keyword>
<proteinExistence type="inferred from homology"/>
<dbReference type="GO" id="GO:0005886">
    <property type="term" value="C:plasma membrane"/>
    <property type="evidence" value="ECO:0007669"/>
    <property type="project" value="UniProtKB-SubCell"/>
</dbReference>
<evidence type="ECO:0000313" key="12">
    <source>
        <dbReference type="Proteomes" id="UP000249229"/>
    </source>
</evidence>
<dbReference type="HAMAP" id="MF_01358">
    <property type="entry name" value="NDH1_NuoD"/>
    <property type="match status" value="1"/>
</dbReference>
<keyword evidence="4 8" id="KW-0874">Quinone</keyword>
<dbReference type="NCBIfam" id="TIGR01962">
    <property type="entry name" value="NuoD"/>
    <property type="match status" value="1"/>
</dbReference>
<evidence type="ECO:0000256" key="3">
    <source>
        <dbReference type="ARBA" id="ARBA00022448"/>
    </source>
</evidence>
<dbReference type="NCBIfam" id="NF004739">
    <property type="entry name" value="PRK06075.1"/>
    <property type="match status" value="1"/>
</dbReference>
<dbReference type="PANTHER" id="PTHR11993">
    <property type="entry name" value="NADH-UBIQUINONE OXIDOREDUCTASE 49 KDA SUBUNIT"/>
    <property type="match status" value="1"/>
</dbReference>
<dbReference type="Proteomes" id="UP000249229">
    <property type="component" value="Unassembled WGS sequence"/>
</dbReference>
<comment type="subunit">
    <text evidence="8">NDH-1 is composed of 14 different subunits. Subunits NuoB, C, D, E, F, and G constitute the peripheral sector of the complex.</text>
</comment>
<feature type="domain" description="NADH-quinone oxidoreductase subunit D" evidence="10">
    <location>
        <begin position="160"/>
        <end position="431"/>
    </location>
</feature>
<dbReference type="GO" id="GO:0051287">
    <property type="term" value="F:NAD binding"/>
    <property type="evidence" value="ECO:0007669"/>
    <property type="project" value="InterPro"/>
</dbReference>
<comment type="caution">
    <text evidence="11">The sequence shown here is derived from an EMBL/GenBank/DDBJ whole genome shotgun (WGS) entry which is preliminary data.</text>
</comment>
<dbReference type="InterPro" id="IPR022885">
    <property type="entry name" value="NDH1_su_D/H"/>
</dbReference>
<keyword evidence="5 8" id="KW-1278">Translocase</keyword>
<dbReference type="EC" id="7.1.1.-" evidence="8"/>
<evidence type="ECO:0000256" key="8">
    <source>
        <dbReference type="HAMAP-Rule" id="MF_01358"/>
    </source>
</evidence>
<keyword evidence="8" id="KW-1003">Cell membrane</keyword>
<dbReference type="InterPro" id="IPR014029">
    <property type="entry name" value="NADH_UbQ_OxRdtase_49kDa_CS"/>
</dbReference>
<gene>
    <name evidence="8" type="primary">nuoD</name>
    <name evidence="11" type="ORF">DI544_00655</name>
</gene>
<dbReference type="AlphaFoldDB" id="A0A2W5PJ07"/>
<sequence>MTDTAVTDSHVSKDQAVDQAVDPALEKLVHATDAAHPTEGDVAIQNYTINFGPQHPAAHGVLRLVMELDGEIIERIDPHVGLLHRGTEKLIEYKTYAQAIPYFDRLDYCSPACMEHSFVLAIEKLLDLEVPIRAQYLRVFFAELTRISNHMLNLGSHVMDVGAMTPNLWLFEIREDCYGFLERATGARMHHNYFRPGGVHQDVPLKLLTDIADWLDTRLPRLFEDAISLVADNRIFKQRNVDIATVSREDAIRWGFSGPMIRAAGIPWDLRKSQPYDVYARMDFDIPVGTRGDCYDRFMVRVEEVRQSARIMKQCLAEMPEGPIASLDRKVVPPKRAEMKRSMEALIHHFKLYTEGYHVPAGEVYVATESPKGEFGVYLVSDGSNKPYRCKIRPTAFSHLQAMDFMSRGHMLADTTAILGAMDIVFGECDR</sequence>
<dbReference type="SUPFAM" id="SSF56762">
    <property type="entry name" value="HydB/Nqo4-like"/>
    <property type="match status" value="1"/>
</dbReference>
<keyword evidence="3 8" id="KW-0813">Transport</keyword>
<evidence type="ECO:0000259" key="10">
    <source>
        <dbReference type="Pfam" id="PF00346"/>
    </source>
</evidence>
<keyword evidence="6 8" id="KW-0520">NAD</keyword>
<dbReference type="Pfam" id="PF00346">
    <property type="entry name" value="Complex1_49kDa"/>
    <property type="match status" value="1"/>
</dbReference>
<dbReference type="InterPro" id="IPR001135">
    <property type="entry name" value="NADH_Q_OxRdtase_suD"/>
</dbReference>
<protein>
    <recommendedName>
        <fullName evidence="8">NADH-quinone oxidoreductase subunit D</fullName>
        <ecNumber evidence="8">7.1.1.-</ecNumber>
    </recommendedName>
    <alternativeName>
        <fullName evidence="8">NADH dehydrogenase I subunit D</fullName>
    </alternativeName>
    <alternativeName>
        <fullName evidence="8">NDH-1 subunit D</fullName>
    </alternativeName>
</protein>
<evidence type="ECO:0000256" key="1">
    <source>
        <dbReference type="ARBA" id="ARBA00002378"/>
    </source>
</evidence>
<dbReference type="GO" id="GO:0050136">
    <property type="term" value="F:NADH dehydrogenase (quinone) (non-electrogenic) activity"/>
    <property type="evidence" value="ECO:0007669"/>
    <property type="project" value="UniProtKB-UniRule"/>
</dbReference>
<evidence type="ECO:0000256" key="4">
    <source>
        <dbReference type="ARBA" id="ARBA00022719"/>
    </source>
</evidence>
<dbReference type="PANTHER" id="PTHR11993:SF10">
    <property type="entry name" value="NADH DEHYDROGENASE [UBIQUINONE] IRON-SULFUR PROTEIN 2, MITOCHONDRIAL"/>
    <property type="match status" value="1"/>
</dbReference>
<comment type="subcellular location">
    <subcellularLocation>
        <location evidence="8">Cell membrane</location>
        <topology evidence="8">Peripheral membrane protein</topology>
        <orientation evidence="8">Cytoplasmic side</orientation>
    </subcellularLocation>
</comment>